<dbReference type="EMBL" id="JBHUMR010000016">
    <property type="protein sequence ID" value="MFD2618496.1"/>
    <property type="molecule type" value="Genomic_DNA"/>
</dbReference>
<evidence type="ECO:0000313" key="2">
    <source>
        <dbReference type="EMBL" id="MFD2618496.1"/>
    </source>
</evidence>
<organism evidence="2 3">
    <name type="scientific">Terrilactibacillus laevilacticus</name>
    <dbReference type="NCBI Taxonomy" id="1380157"/>
    <lineage>
        <taxon>Bacteria</taxon>
        <taxon>Bacillati</taxon>
        <taxon>Bacillota</taxon>
        <taxon>Bacilli</taxon>
        <taxon>Bacillales</taxon>
        <taxon>Bacillaceae</taxon>
        <taxon>Terrilactibacillus</taxon>
    </lineage>
</organism>
<evidence type="ECO:0000259" key="1">
    <source>
        <dbReference type="Pfam" id="PF18024"/>
    </source>
</evidence>
<keyword evidence="3" id="KW-1185">Reference proteome</keyword>
<dbReference type="Proteomes" id="UP001597458">
    <property type="component" value="Unassembled WGS sequence"/>
</dbReference>
<dbReference type="InterPro" id="IPR030828">
    <property type="entry name" value="HTH_TyrR"/>
</dbReference>
<dbReference type="RefSeq" id="WP_181406526.1">
    <property type="nucleotide sequence ID" value="NZ_JBHUMR010000016.1"/>
</dbReference>
<dbReference type="Gene3D" id="1.10.10.60">
    <property type="entry name" value="Homeodomain-like"/>
    <property type="match status" value="1"/>
</dbReference>
<protein>
    <recommendedName>
        <fullName evidence="1">TyrR-like helix-turn-helix domain-containing protein</fullName>
    </recommendedName>
</protein>
<comment type="caution">
    <text evidence="2">The sequence shown here is derived from an EMBL/GenBank/DDBJ whole genome shotgun (WGS) entry which is preliminary data.</text>
</comment>
<reference evidence="3" key="1">
    <citation type="journal article" date="2019" name="Int. J. Syst. Evol. Microbiol.">
        <title>The Global Catalogue of Microorganisms (GCM) 10K type strain sequencing project: providing services to taxonomists for standard genome sequencing and annotation.</title>
        <authorList>
            <consortium name="The Broad Institute Genomics Platform"/>
            <consortium name="The Broad Institute Genome Sequencing Center for Infectious Disease"/>
            <person name="Wu L."/>
            <person name="Ma J."/>
        </authorList>
    </citation>
    <scope>NUCLEOTIDE SEQUENCE [LARGE SCALE GENOMIC DNA]</scope>
    <source>
        <strain evidence="3">TISTR 2241</strain>
    </source>
</reference>
<proteinExistence type="predicted"/>
<accession>A0ABW5PUB8</accession>
<sequence length="40" mass="4548">MIKQVYETYGTKRKVAEALGITQSSLIKNICITNDYLANR</sequence>
<name>A0ABW5PUB8_9BACI</name>
<evidence type="ECO:0000313" key="3">
    <source>
        <dbReference type="Proteomes" id="UP001597458"/>
    </source>
</evidence>
<dbReference type="Pfam" id="PF18024">
    <property type="entry name" value="HTH_50"/>
    <property type="match status" value="1"/>
</dbReference>
<gene>
    <name evidence="2" type="ORF">ACFSTF_14410</name>
</gene>
<feature type="domain" description="TyrR-like helix-turn-helix" evidence="1">
    <location>
        <begin position="1"/>
        <end position="28"/>
    </location>
</feature>